<dbReference type="InterPro" id="IPR007374">
    <property type="entry name" value="ASCH_domain"/>
</dbReference>
<dbReference type="Pfam" id="PF04266">
    <property type="entry name" value="ASCH"/>
    <property type="match status" value="1"/>
</dbReference>
<gene>
    <name evidence="2" type="ORF">LUCI_4275</name>
</gene>
<keyword evidence="3" id="KW-1185">Reference proteome</keyword>
<proteinExistence type="predicted"/>
<name>A0A498RCL0_9FIRM</name>
<evidence type="ECO:0000313" key="3">
    <source>
        <dbReference type="Proteomes" id="UP000277811"/>
    </source>
</evidence>
<dbReference type="EMBL" id="UPPP01000105">
    <property type="protein sequence ID" value="VBB08989.1"/>
    <property type="molecule type" value="Genomic_DNA"/>
</dbReference>
<evidence type="ECO:0000313" key="2">
    <source>
        <dbReference type="EMBL" id="VBB08989.1"/>
    </source>
</evidence>
<dbReference type="OrthoDB" id="1633824at2"/>
<dbReference type="RefSeq" id="WP_122629815.1">
    <property type="nucleotide sequence ID" value="NZ_UPPP01000105.1"/>
</dbReference>
<sequence>MFALNFISPHNEKLLTARQKSATIRPGDIRDVYPENSIVWITVGSRYGSKRKLYTAVIDRTIVKKFSDLTTKELTHQNPEIKNVNELIKEFEEIYEKKLDIEDYVTVIHFSEIIGAEG</sequence>
<feature type="domain" description="ASCH" evidence="1">
    <location>
        <begin position="12"/>
        <end position="111"/>
    </location>
</feature>
<reference evidence="2 3" key="1">
    <citation type="submission" date="2018-06" db="EMBL/GenBank/DDBJ databases">
        <authorList>
            <person name="Strepis N."/>
        </authorList>
    </citation>
    <scope>NUCLEOTIDE SEQUENCE [LARGE SCALE GENOMIC DNA]</scope>
    <source>
        <strain evidence="2">LUCI</strain>
    </source>
</reference>
<organism evidence="2 3">
    <name type="scientific">Lucifera butyrica</name>
    <dbReference type="NCBI Taxonomy" id="1351585"/>
    <lineage>
        <taxon>Bacteria</taxon>
        <taxon>Bacillati</taxon>
        <taxon>Bacillota</taxon>
        <taxon>Negativicutes</taxon>
        <taxon>Veillonellales</taxon>
        <taxon>Veillonellaceae</taxon>
        <taxon>Lucifera</taxon>
    </lineage>
</organism>
<dbReference type="AlphaFoldDB" id="A0A498RCL0"/>
<protein>
    <recommendedName>
        <fullName evidence="1">ASCH domain-containing protein</fullName>
    </recommendedName>
</protein>
<accession>A0A498RCL0</accession>
<evidence type="ECO:0000259" key="1">
    <source>
        <dbReference type="Pfam" id="PF04266"/>
    </source>
</evidence>
<dbReference type="Proteomes" id="UP000277811">
    <property type="component" value="Unassembled WGS sequence"/>
</dbReference>